<keyword evidence="2" id="KW-1185">Reference proteome</keyword>
<name>A0A2G5PCM7_9MYCO</name>
<dbReference type="AlphaFoldDB" id="A0A2G5PCM7"/>
<dbReference type="InterPro" id="IPR029058">
    <property type="entry name" value="AB_hydrolase_fold"/>
</dbReference>
<protein>
    <recommendedName>
        <fullName evidence="3">Alpha/beta hydrolase</fullName>
    </recommendedName>
</protein>
<dbReference type="OrthoDB" id="4371333at2"/>
<dbReference type="SUPFAM" id="SSF53474">
    <property type="entry name" value="alpha/beta-Hydrolases"/>
    <property type="match status" value="1"/>
</dbReference>
<dbReference type="STRING" id="85968.GCA_900073015_00122"/>
<evidence type="ECO:0000313" key="2">
    <source>
        <dbReference type="Proteomes" id="UP000230551"/>
    </source>
</evidence>
<dbReference type="EMBL" id="PDCN02000006">
    <property type="protein sequence ID" value="PIB76096.1"/>
    <property type="molecule type" value="Genomic_DNA"/>
</dbReference>
<gene>
    <name evidence="1" type="ORF">CQY22_006820</name>
</gene>
<proteinExistence type="predicted"/>
<accession>A0A2G5PCM7</accession>
<organism evidence="1 2">
    <name type="scientific">Mycolicibacterium brumae</name>
    <dbReference type="NCBI Taxonomy" id="85968"/>
    <lineage>
        <taxon>Bacteria</taxon>
        <taxon>Bacillati</taxon>
        <taxon>Actinomycetota</taxon>
        <taxon>Actinomycetes</taxon>
        <taxon>Mycobacteriales</taxon>
        <taxon>Mycobacteriaceae</taxon>
        <taxon>Mycolicibacterium</taxon>
    </lineage>
</organism>
<evidence type="ECO:0008006" key="3">
    <source>
        <dbReference type="Google" id="ProtNLM"/>
    </source>
</evidence>
<dbReference type="RefSeq" id="WP_090584803.1">
    <property type="nucleotide sequence ID" value="NZ_CP104302.1"/>
</dbReference>
<dbReference type="Gene3D" id="3.40.50.1820">
    <property type="entry name" value="alpha/beta hydrolase"/>
    <property type="match status" value="1"/>
</dbReference>
<sequence length="234" mass="23692">MAVTLRGVTTVLLPGTGSDDDYLRRAFGPALQRAGARLLTPAPEPADLLAGYRRALEQAAAAGPIAVGGVSLGAAFTAAWAIEHPESTVAVLAALPPWSGAPDRAPAALAALATADHLRRDGLAATVAAMRAASPTWLADELSRSWSAQWPALPEAMEAAAGYRAPTLAELADLRVPLGVAGCPQDAVHPLEVARQWAAAAPRAALATVGLAEFGADPSRLGAASVAALAAIPR</sequence>
<comment type="caution">
    <text evidence="1">The sequence shown here is derived from an EMBL/GenBank/DDBJ whole genome shotgun (WGS) entry which is preliminary data.</text>
</comment>
<reference evidence="1 2" key="1">
    <citation type="journal article" date="2017" name="Infect. Genet. Evol.">
        <title>The new phylogeny of the genus Mycobacterium: The old and the news.</title>
        <authorList>
            <person name="Tortoli E."/>
            <person name="Fedrizzi T."/>
            <person name="Meehan C.J."/>
            <person name="Trovato A."/>
            <person name="Grottola A."/>
            <person name="Giacobazzi E."/>
            <person name="Serpini G.F."/>
            <person name="Tagliazucchi S."/>
            <person name="Fabio A."/>
            <person name="Bettua C."/>
            <person name="Bertorelli R."/>
            <person name="Frascaro F."/>
            <person name="De Sanctis V."/>
            <person name="Pecorari M."/>
            <person name="Jousson O."/>
            <person name="Segata N."/>
            <person name="Cirillo D.M."/>
        </authorList>
    </citation>
    <scope>NUCLEOTIDE SEQUENCE [LARGE SCALE GENOMIC DNA]</scope>
    <source>
        <strain evidence="1 2">CIP1034565</strain>
    </source>
</reference>
<evidence type="ECO:0000313" key="1">
    <source>
        <dbReference type="EMBL" id="PIB76096.1"/>
    </source>
</evidence>
<dbReference type="Proteomes" id="UP000230551">
    <property type="component" value="Unassembled WGS sequence"/>
</dbReference>